<sequence>QDIEVTPYGKLMIPEVEEYDRDGEYYTTQKLKAALPNGEYREQISLVPVEIMNDVKKPGSDYAGYEGIKGGIGDELRVWGDISAEPSYDEDRGEKCDDHHQAVTPYGQRCERYFEKLTMHLFR</sequence>
<comment type="caution">
    <text evidence="1">The sequence shown here is derived from an EMBL/GenBank/DDBJ whole genome shotgun (WGS) entry which is preliminary data.</text>
</comment>
<dbReference type="EMBL" id="BARU01028597">
    <property type="protein sequence ID" value="GAH72453.1"/>
    <property type="molecule type" value="Genomic_DNA"/>
</dbReference>
<accession>X1JRQ3</accession>
<evidence type="ECO:0000313" key="1">
    <source>
        <dbReference type="EMBL" id="GAH72453.1"/>
    </source>
</evidence>
<organism evidence="1">
    <name type="scientific">marine sediment metagenome</name>
    <dbReference type="NCBI Taxonomy" id="412755"/>
    <lineage>
        <taxon>unclassified sequences</taxon>
        <taxon>metagenomes</taxon>
        <taxon>ecological metagenomes</taxon>
    </lineage>
</organism>
<reference evidence="1" key="1">
    <citation type="journal article" date="2014" name="Front. Microbiol.">
        <title>High frequency of phylogenetically diverse reductive dehalogenase-homologous genes in deep subseafloor sedimentary metagenomes.</title>
        <authorList>
            <person name="Kawai M."/>
            <person name="Futagami T."/>
            <person name="Toyoda A."/>
            <person name="Takaki Y."/>
            <person name="Nishi S."/>
            <person name="Hori S."/>
            <person name="Arai W."/>
            <person name="Tsubouchi T."/>
            <person name="Morono Y."/>
            <person name="Uchiyama I."/>
            <person name="Ito T."/>
            <person name="Fujiyama A."/>
            <person name="Inagaki F."/>
            <person name="Takami H."/>
        </authorList>
    </citation>
    <scope>NUCLEOTIDE SEQUENCE</scope>
    <source>
        <strain evidence="1">Expedition CK06-06</strain>
    </source>
</reference>
<dbReference type="AlphaFoldDB" id="X1JRQ3"/>
<proteinExistence type="predicted"/>
<name>X1JRQ3_9ZZZZ</name>
<protein>
    <submittedName>
        <fullName evidence="1">Uncharacterized protein</fullName>
    </submittedName>
</protein>
<gene>
    <name evidence="1" type="ORF">S03H2_45620</name>
</gene>
<feature type="non-terminal residue" evidence="1">
    <location>
        <position position="1"/>
    </location>
</feature>